<keyword evidence="2" id="KW-1185">Reference proteome</keyword>
<dbReference type="Proteomes" id="UP000887013">
    <property type="component" value="Unassembled WGS sequence"/>
</dbReference>
<dbReference type="EMBL" id="BMAW01103163">
    <property type="protein sequence ID" value="GFT07875.1"/>
    <property type="molecule type" value="Genomic_DNA"/>
</dbReference>
<gene>
    <name evidence="1" type="ORF">NPIL_574481</name>
</gene>
<protein>
    <submittedName>
        <fullName evidence="1">Uncharacterized protein</fullName>
    </submittedName>
</protein>
<comment type="caution">
    <text evidence="1">The sequence shown here is derived from an EMBL/GenBank/DDBJ whole genome shotgun (WGS) entry which is preliminary data.</text>
</comment>
<evidence type="ECO:0000313" key="1">
    <source>
        <dbReference type="EMBL" id="GFT07875.1"/>
    </source>
</evidence>
<sequence>MISNKEENPALSSVACLWNKTSMKLANQSVAVVTDARLEGSDSECYLWLGIVKAAEPSMEPSLQNLSGVVWKFGESGLVNLELIEISFYERLARFHGKKRKR</sequence>
<evidence type="ECO:0000313" key="2">
    <source>
        <dbReference type="Proteomes" id="UP000887013"/>
    </source>
</evidence>
<organism evidence="1 2">
    <name type="scientific">Nephila pilipes</name>
    <name type="common">Giant wood spider</name>
    <name type="synonym">Nephila maculata</name>
    <dbReference type="NCBI Taxonomy" id="299642"/>
    <lineage>
        <taxon>Eukaryota</taxon>
        <taxon>Metazoa</taxon>
        <taxon>Ecdysozoa</taxon>
        <taxon>Arthropoda</taxon>
        <taxon>Chelicerata</taxon>
        <taxon>Arachnida</taxon>
        <taxon>Araneae</taxon>
        <taxon>Araneomorphae</taxon>
        <taxon>Entelegynae</taxon>
        <taxon>Araneoidea</taxon>
        <taxon>Nephilidae</taxon>
        <taxon>Nephila</taxon>
    </lineage>
</organism>
<proteinExistence type="predicted"/>
<accession>A0A8X6TF13</accession>
<name>A0A8X6TF13_NEPPI</name>
<dbReference type="AlphaFoldDB" id="A0A8X6TF13"/>
<reference evidence="1" key="1">
    <citation type="submission" date="2020-08" db="EMBL/GenBank/DDBJ databases">
        <title>Multicomponent nature underlies the extraordinary mechanical properties of spider dragline silk.</title>
        <authorList>
            <person name="Kono N."/>
            <person name="Nakamura H."/>
            <person name="Mori M."/>
            <person name="Yoshida Y."/>
            <person name="Ohtoshi R."/>
            <person name="Malay A.D."/>
            <person name="Moran D.A.P."/>
            <person name="Tomita M."/>
            <person name="Numata K."/>
            <person name="Arakawa K."/>
        </authorList>
    </citation>
    <scope>NUCLEOTIDE SEQUENCE</scope>
</reference>